<dbReference type="EMBL" id="KQ971321">
    <property type="protein sequence ID" value="EFA00006.1"/>
    <property type="molecule type" value="Genomic_DNA"/>
</dbReference>
<organism evidence="1 2">
    <name type="scientific">Tribolium castaneum</name>
    <name type="common">Red flour beetle</name>
    <dbReference type="NCBI Taxonomy" id="7070"/>
    <lineage>
        <taxon>Eukaryota</taxon>
        <taxon>Metazoa</taxon>
        <taxon>Ecdysozoa</taxon>
        <taxon>Arthropoda</taxon>
        <taxon>Hexapoda</taxon>
        <taxon>Insecta</taxon>
        <taxon>Pterygota</taxon>
        <taxon>Neoptera</taxon>
        <taxon>Endopterygota</taxon>
        <taxon>Coleoptera</taxon>
        <taxon>Polyphaga</taxon>
        <taxon>Cucujiformia</taxon>
        <taxon>Tenebrionidae</taxon>
        <taxon>Tenebrionidae incertae sedis</taxon>
        <taxon>Tribolium</taxon>
    </lineage>
</organism>
<keyword evidence="2" id="KW-1185">Reference proteome</keyword>
<evidence type="ECO:0000313" key="2">
    <source>
        <dbReference type="Proteomes" id="UP000007266"/>
    </source>
</evidence>
<protein>
    <submittedName>
        <fullName evidence="1">Uncharacterized protein</fullName>
    </submittedName>
</protein>
<dbReference type="HOGENOM" id="CLU_2267157_0_0_1"/>
<reference evidence="1 2" key="1">
    <citation type="journal article" date="2008" name="Nature">
        <title>The genome of the model beetle and pest Tribolium castaneum.</title>
        <authorList>
            <consortium name="Tribolium Genome Sequencing Consortium"/>
            <person name="Richards S."/>
            <person name="Gibbs R.A."/>
            <person name="Weinstock G.M."/>
            <person name="Brown S.J."/>
            <person name="Denell R."/>
            <person name="Beeman R.W."/>
            <person name="Gibbs R."/>
            <person name="Beeman R.W."/>
            <person name="Brown S.J."/>
            <person name="Bucher G."/>
            <person name="Friedrich M."/>
            <person name="Grimmelikhuijzen C.J."/>
            <person name="Klingler M."/>
            <person name="Lorenzen M."/>
            <person name="Richards S."/>
            <person name="Roth S."/>
            <person name="Schroder R."/>
            <person name="Tautz D."/>
            <person name="Zdobnov E.M."/>
            <person name="Muzny D."/>
            <person name="Gibbs R.A."/>
            <person name="Weinstock G.M."/>
            <person name="Attaway T."/>
            <person name="Bell S."/>
            <person name="Buhay C.J."/>
            <person name="Chandrabose M.N."/>
            <person name="Chavez D."/>
            <person name="Clerk-Blankenburg K.P."/>
            <person name="Cree A."/>
            <person name="Dao M."/>
            <person name="Davis C."/>
            <person name="Chacko J."/>
            <person name="Dinh H."/>
            <person name="Dugan-Rocha S."/>
            <person name="Fowler G."/>
            <person name="Garner T.T."/>
            <person name="Garnes J."/>
            <person name="Gnirke A."/>
            <person name="Hawes A."/>
            <person name="Hernandez J."/>
            <person name="Hines S."/>
            <person name="Holder M."/>
            <person name="Hume J."/>
            <person name="Jhangiani S.N."/>
            <person name="Joshi V."/>
            <person name="Khan Z.M."/>
            <person name="Jackson L."/>
            <person name="Kovar C."/>
            <person name="Kowis A."/>
            <person name="Lee S."/>
            <person name="Lewis L.R."/>
            <person name="Margolis J."/>
            <person name="Morgan M."/>
            <person name="Nazareth L.V."/>
            <person name="Nguyen N."/>
            <person name="Okwuonu G."/>
            <person name="Parker D."/>
            <person name="Richards S."/>
            <person name="Ruiz S.J."/>
            <person name="Santibanez J."/>
            <person name="Savard J."/>
            <person name="Scherer S.E."/>
            <person name="Schneider B."/>
            <person name="Sodergren E."/>
            <person name="Tautz D."/>
            <person name="Vattahil S."/>
            <person name="Villasana D."/>
            <person name="White C.S."/>
            <person name="Wright R."/>
            <person name="Park Y."/>
            <person name="Beeman R.W."/>
            <person name="Lord J."/>
            <person name="Oppert B."/>
            <person name="Lorenzen M."/>
            <person name="Brown S."/>
            <person name="Wang L."/>
            <person name="Savard J."/>
            <person name="Tautz D."/>
            <person name="Richards S."/>
            <person name="Weinstock G."/>
            <person name="Gibbs R.A."/>
            <person name="Liu Y."/>
            <person name="Worley K."/>
            <person name="Weinstock G."/>
            <person name="Elsik C.G."/>
            <person name="Reese J.T."/>
            <person name="Elhaik E."/>
            <person name="Landan G."/>
            <person name="Graur D."/>
            <person name="Arensburger P."/>
            <person name="Atkinson P."/>
            <person name="Beeman R.W."/>
            <person name="Beidler J."/>
            <person name="Brown S.J."/>
            <person name="Demuth J.P."/>
            <person name="Drury D.W."/>
            <person name="Du Y.Z."/>
            <person name="Fujiwara H."/>
            <person name="Lorenzen M."/>
            <person name="Maselli V."/>
            <person name="Osanai M."/>
            <person name="Park Y."/>
            <person name="Robertson H.M."/>
            <person name="Tu Z."/>
            <person name="Wang J.J."/>
            <person name="Wang S."/>
            <person name="Richards S."/>
            <person name="Song H."/>
            <person name="Zhang L."/>
            <person name="Sodergren E."/>
            <person name="Werner D."/>
            <person name="Stanke M."/>
            <person name="Morgenstern B."/>
            <person name="Solovyev V."/>
            <person name="Kosarev P."/>
            <person name="Brown G."/>
            <person name="Chen H.C."/>
            <person name="Ermolaeva O."/>
            <person name="Hlavina W."/>
            <person name="Kapustin Y."/>
            <person name="Kiryutin B."/>
            <person name="Kitts P."/>
            <person name="Maglott D."/>
            <person name="Pruitt K."/>
            <person name="Sapojnikov V."/>
            <person name="Souvorov A."/>
            <person name="Mackey A.J."/>
            <person name="Waterhouse R.M."/>
            <person name="Wyder S."/>
            <person name="Zdobnov E.M."/>
            <person name="Zdobnov E.M."/>
            <person name="Wyder S."/>
            <person name="Kriventseva E.V."/>
            <person name="Kadowaki T."/>
            <person name="Bork P."/>
            <person name="Aranda M."/>
            <person name="Bao R."/>
            <person name="Beermann A."/>
            <person name="Berns N."/>
            <person name="Bolognesi R."/>
            <person name="Bonneton F."/>
            <person name="Bopp D."/>
            <person name="Brown S.J."/>
            <person name="Bucher G."/>
            <person name="Butts T."/>
            <person name="Chaumot A."/>
            <person name="Denell R.E."/>
            <person name="Ferrier D.E."/>
            <person name="Friedrich M."/>
            <person name="Gordon C.M."/>
            <person name="Jindra M."/>
            <person name="Klingler M."/>
            <person name="Lan Q."/>
            <person name="Lattorff H.M."/>
            <person name="Laudet V."/>
            <person name="von Levetsow C."/>
            <person name="Liu Z."/>
            <person name="Lutz R."/>
            <person name="Lynch J.A."/>
            <person name="da Fonseca R.N."/>
            <person name="Posnien N."/>
            <person name="Reuter R."/>
            <person name="Roth S."/>
            <person name="Savard J."/>
            <person name="Schinko J.B."/>
            <person name="Schmitt C."/>
            <person name="Schoppmeier M."/>
            <person name="Schroder R."/>
            <person name="Shippy T.D."/>
            <person name="Simonnet F."/>
            <person name="Marques-Souza H."/>
            <person name="Tautz D."/>
            <person name="Tomoyasu Y."/>
            <person name="Trauner J."/>
            <person name="Van der Zee M."/>
            <person name="Vervoort M."/>
            <person name="Wittkopp N."/>
            <person name="Wimmer E.A."/>
            <person name="Yang X."/>
            <person name="Jones A.K."/>
            <person name="Sattelle D.B."/>
            <person name="Ebert P.R."/>
            <person name="Nelson D."/>
            <person name="Scott J.G."/>
            <person name="Beeman R.W."/>
            <person name="Muthukrishnan S."/>
            <person name="Kramer K.J."/>
            <person name="Arakane Y."/>
            <person name="Beeman R.W."/>
            <person name="Zhu Q."/>
            <person name="Hogenkamp D."/>
            <person name="Dixit R."/>
            <person name="Oppert B."/>
            <person name="Jiang H."/>
            <person name="Zou Z."/>
            <person name="Marshall J."/>
            <person name="Elpidina E."/>
            <person name="Vinokurov K."/>
            <person name="Oppert C."/>
            <person name="Zou Z."/>
            <person name="Evans J."/>
            <person name="Lu Z."/>
            <person name="Zhao P."/>
            <person name="Sumathipala N."/>
            <person name="Altincicek B."/>
            <person name="Vilcinskas A."/>
            <person name="Williams M."/>
            <person name="Hultmark D."/>
            <person name="Hetru C."/>
            <person name="Jiang H."/>
            <person name="Grimmelikhuijzen C.J."/>
            <person name="Hauser F."/>
            <person name="Cazzamali G."/>
            <person name="Williamson M."/>
            <person name="Park Y."/>
            <person name="Li B."/>
            <person name="Tanaka Y."/>
            <person name="Predel R."/>
            <person name="Neupert S."/>
            <person name="Schachtner J."/>
            <person name="Verleyen P."/>
            <person name="Raible F."/>
            <person name="Bork P."/>
            <person name="Friedrich M."/>
            <person name="Walden K.K."/>
            <person name="Robertson H.M."/>
            <person name="Angeli S."/>
            <person name="Foret S."/>
            <person name="Bucher G."/>
            <person name="Schuetz S."/>
            <person name="Maleszka R."/>
            <person name="Wimmer E.A."/>
            <person name="Beeman R.W."/>
            <person name="Lorenzen M."/>
            <person name="Tomoyasu Y."/>
            <person name="Miller S.C."/>
            <person name="Grossmann D."/>
            <person name="Bucher G."/>
        </authorList>
    </citation>
    <scope>NUCLEOTIDE SEQUENCE [LARGE SCALE GENOMIC DNA]</scope>
    <source>
        <strain evidence="1 2">Georgia GA2</strain>
    </source>
</reference>
<dbReference type="Proteomes" id="UP000007266">
    <property type="component" value="Linkage group 3"/>
</dbReference>
<gene>
    <name evidence="1" type="primary">GLEAN_02809</name>
    <name evidence="1" type="ORF">TcasGA2_TC002809</name>
</gene>
<evidence type="ECO:0000313" key="1">
    <source>
        <dbReference type="EMBL" id="EFA00006.1"/>
    </source>
</evidence>
<dbReference type="AlphaFoldDB" id="D6WIC4"/>
<dbReference type="InParanoid" id="D6WIC4"/>
<name>D6WIC4_TRICA</name>
<proteinExistence type="predicted"/>
<reference evidence="1 2" key="2">
    <citation type="journal article" date="2010" name="Nucleic Acids Res.">
        <title>BeetleBase in 2010: revisions to provide comprehensive genomic information for Tribolium castaneum.</title>
        <authorList>
            <person name="Kim H.S."/>
            <person name="Murphy T."/>
            <person name="Xia J."/>
            <person name="Caragea D."/>
            <person name="Park Y."/>
            <person name="Beeman R.W."/>
            <person name="Lorenzen M.D."/>
            <person name="Butcher S."/>
            <person name="Manak J.R."/>
            <person name="Brown S.J."/>
        </authorList>
    </citation>
    <scope>GENOME REANNOTATION</scope>
    <source>
        <strain evidence="1 2">Georgia GA2</strain>
    </source>
</reference>
<accession>D6WIC4</accession>
<sequence>MHLLHTYFNNNTHTVRYEAIIFAQTIKFQKEAENRRRRRRKIIIPASIRRFSTRQHHQAMRLEIVWKLPSRYNVEISHKHIITATITANLDLKMIIKSWKSGS</sequence>